<keyword evidence="4" id="KW-1185">Reference proteome</keyword>
<dbReference type="InterPro" id="IPR019324">
    <property type="entry name" value="MPP6"/>
</dbReference>
<evidence type="ECO:0000313" key="4">
    <source>
        <dbReference type="Proteomes" id="UP001164746"/>
    </source>
</evidence>
<dbReference type="EMBL" id="CP111019">
    <property type="protein sequence ID" value="WAR11687.1"/>
    <property type="molecule type" value="Genomic_DNA"/>
</dbReference>
<gene>
    <name evidence="2" type="ORF">MAR_025867</name>
    <name evidence="3" type="ORF">MAR_025886</name>
</gene>
<evidence type="ECO:0000313" key="2">
    <source>
        <dbReference type="EMBL" id="WAR11687.1"/>
    </source>
</evidence>
<protein>
    <submittedName>
        <fullName evidence="2">MPH6-like protein</fullName>
    </submittedName>
</protein>
<reference evidence="2" key="1">
    <citation type="submission" date="2022-11" db="EMBL/GenBank/DDBJ databases">
        <title>Centuries of genome instability and evolution in soft-shell clam transmissible cancer (bioRxiv).</title>
        <authorList>
            <person name="Hart S.F.M."/>
            <person name="Yonemitsu M.A."/>
            <person name="Giersch R.M."/>
            <person name="Beal B.F."/>
            <person name="Arriagada G."/>
            <person name="Davis B.W."/>
            <person name="Ostrander E.A."/>
            <person name="Goff S.P."/>
            <person name="Metzger M.J."/>
        </authorList>
    </citation>
    <scope>NUCLEOTIDE SEQUENCE</scope>
    <source>
        <strain evidence="2">MELC-2E11</strain>
        <tissue evidence="2">Siphon/mantle</tissue>
    </source>
</reference>
<sequence length="146" mass="16889">MARDESKTSLSGNFMKRSALRIEKEKSEEERKLIIDDEHWVLDLPKIEGKESKYVIESSIARCENLLFGRMSFQGCNPEVEKLMKLHNNQLALDEAERKENENSVNDQEMAERYSTLVGTMAKKFSKKRDRTSVEMSQQEAPTSNI</sequence>
<evidence type="ECO:0000313" key="3">
    <source>
        <dbReference type="EMBL" id="WAR11706.1"/>
    </source>
</evidence>
<name>A0ABY7ERC8_MYAAR</name>
<feature type="region of interest" description="Disordered" evidence="1">
    <location>
        <begin position="125"/>
        <end position="146"/>
    </location>
</feature>
<dbReference type="EMBL" id="CP111019">
    <property type="protein sequence ID" value="WAR11706.1"/>
    <property type="molecule type" value="Genomic_DNA"/>
</dbReference>
<feature type="compositionally biased region" description="Polar residues" evidence="1">
    <location>
        <begin position="134"/>
        <end position="146"/>
    </location>
</feature>
<dbReference type="PANTHER" id="PTHR13582:SF0">
    <property type="entry name" value="M-PHASE PHOSPHOPROTEIN 6"/>
    <property type="match status" value="1"/>
</dbReference>
<evidence type="ECO:0000256" key="1">
    <source>
        <dbReference type="SAM" id="MobiDB-lite"/>
    </source>
</evidence>
<dbReference type="PANTHER" id="PTHR13582">
    <property type="entry name" value="M-PHASE PHOSPHOPROTEIN 6"/>
    <property type="match status" value="1"/>
</dbReference>
<dbReference type="Proteomes" id="UP001164746">
    <property type="component" value="Chromosome 8"/>
</dbReference>
<dbReference type="Pfam" id="PF10175">
    <property type="entry name" value="MPP6"/>
    <property type="match status" value="1"/>
</dbReference>
<organism evidence="2 4">
    <name type="scientific">Mya arenaria</name>
    <name type="common">Soft-shell clam</name>
    <dbReference type="NCBI Taxonomy" id="6604"/>
    <lineage>
        <taxon>Eukaryota</taxon>
        <taxon>Metazoa</taxon>
        <taxon>Spiralia</taxon>
        <taxon>Lophotrochozoa</taxon>
        <taxon>Mollusca</taxon>
        <taxon>Bivalvia</taxon>
        <taxon>Autobranchia</taxon>
        <taxon>Heteroconchia</taxon>
        <taxon>Euheterodonta</taxon>
        <taxon>Imparidentia</taxon>
        <taxon>Neoheterodontei</taxon>
        <taxon>Myida</taxon>
        <taxon>Myoidea</taxon>
        <taxon>Myidae</taxon>
        <taxon>Mya</taxon>
    </lineage>
</organism>
<proteinExistence type="predicted"/>
<accession>A0ABY7ERC8</accession>